<sequence length="115" mass="13151">MTAASNAPALHLRRRRPRGGRLCEKEIRIVCSAGRKCYQITDATETVEFQELLLLRIFDIVQETMIIPDEFQKRIFKAPTELHTAKKLSNSKQQIRNTHHGIFCLLLCTLGISTT</sequence>
<evidence type="ECO:0000313" key="1">
    <source>
        <dbReference type="EnsemblPlants" id="OMERI02G12070.1"/>
    </source>
</evidence>
<proteinExistence type="predicted"/>
<name>A0A0E0CIR5_9ORYZ</name>
<dbReference type="Proteomes" id="UP000008021">
    <property type="component" value="Chromosome 2"/>
</dbReference>
<protein>
    <submittedName>
        <fullName evidence="1">Uncharacterized protein</fullName>
    </submittedName>
</protein>
<keyword evidence="2" id="KW-1185">Reference proteome</keyword>
<dbReference type="AlphaFoldDB" id="A0A0E0CIR5"/>
<dbReference type="Gramene" id="OMERI02G12070.1">
    <property type="protein sequence ID" value="OMERI02G12070.1"/>
    <property type="gene ID" value="OMERI02G12070"/>
</dbReference>
<reference evidence="1" key="2">
    <citation type="submission" date="2018-05" db="EMBL/GenBank/DDBJ databases">
        <title>OmerRS3 (Oryza meridionalis Reference Sequence Version 3).</title>
        <authorList>
            <person name="Zhang J."/>
            <person name="Kudrna D."/>
            <person name="Lee S."/>
            <person name="Talag J."/>
            <person name="Welchert J."/>
            <person name="Wing R.A."/>
        </authorList>
    </citation>
    <scope>NUCLEOTIDE SEQUENCE [LARGE SCALE GENOMIC DNA]</scope>
    <source>
        <strain evidence="1">cv. OR44</strain>
    </source>
</reference>
<dbReference type="EnsemblPlants" id="OMERI02G12070.1">
    <property type="protein sequence ID" value="OMERI02G12070.1"/>
    <property type="gene ID" value="OMERI02G12070"/>
</dbReference>
<dbReference type="HOGENOM" id="CLU_2112778_0_0_1"/>
<accession>A0A0E0CIR5</accession>
<reference evidence="1" key="1">
    <citation type="submission" date="2015-04" db="UniProtKB">
        <authorList>
            <consortium name="EnsemblPlants"/>
        </authorList>
    </citation>
    <scope>IDENTIFICATION</scope>
</reference>
<evidence type="ECO:0000313" key="2">
    <source>
        <dbReference type="Proteomes" id="UP000008021"/>
    </source>
</evidence>
<organism evidence="1">
    <name type="scientific">Oryza meridionalis</name>
    <dbReference type="NCBI Taxonomy" id="40149"/>
    <lineage>
        <taxon>Eukaryota</taxon>
        <taxon>Viridiplantae</taxon>
        <taxon>Streptophyta</taxon>
        <taxon>Embryophyta</taxon>
        <taxon>Tracheophyta</taxon>
        <taxon>Spermatophyta</taxon>
        <taxon>Magnoliopsida</taxon>
        <taxon>Liliopsida</taxon>
        <taxon>Poales</taxon>
        <taxon>Poaceae</taxon>
        <taxon>BOP clade</taxon>
        <taxon>Oryzoideae</taxon>
        <taxon>Oryzeae</taxon>
        <taxon>Oryzinae</taxon>
        <taxon>Oryza</taxon>
    </lineage>
</organism>